<dbReference type="WBParaSite" id="SMUV_0000517301-mRNA-1">
    <property type="protein sequence ID" value="SMUV_0000517301-mRNA-1"/>
    <property type="gene ID" value="SMUV_0000517301"/>
</dbReference>
<accession>A0A0N5AKY4</accession>
<reference evidence="2" key="1">
    <citation type="submission" date="2017-02" db="UniProtKB">
        <authorList>
            <consortium name="WormBaseParasite"/>
        </authorList>
    </citation>
    <scope>IDENTIFICATION</scope>
</reference>
<dbReference type="AlphaFoldDB" id="A0A0N5AKY4"/>
<evidence type="ECO:0000313" key="2">
    <source>
        <dbReference type="WBParaSite" id="SMUV_0000517301-mRNA-1"/>
    </source>
</evidence>
<organism evidence="1 2">
    <name type="scientific">Syphacia muris</name>
    <dbReference type="NCBI Taxonomy" id="451379"/>
    <lineage>
        <taxon>Eukaryota</taxon>
        <taxon>Metazoa</taxon>
        <taxon>Ecdysozoa</taxon>
        <taxon>Nematoda</taxon>
        <taxon>Chromadorea</taxon>
        <taxon>Rhabditida</taxon>
        <taxon>Spirurina</taxon>
        <taxon>Oxyuridomorpha</taxon>
        <taxon>Oxyuroidea</taxon>
        <taxon>Oxyuridae</taxon>
        <taxon>Syphacia</taxon>
    </lineage>
</organism>
<sequence>MIQLKLRRKELTVCSGKHRLLGVVLKPIYLKTTARALMRLKYQKMRQLRLQPYSLITLMDFLL</sequence>
<protein>
    <submittedName>
        <fullName evidence="2">Uncharacterized protein</fullName>
    </submittedName>
</protein>
<proteinExistence type="predicted"/>
<name>A0A0N5AKY4_9BILA</name>
<keyword evidence="1" id="KW-1185">Reference proteome</keyword>
<dbReference type="Proteomes" id="UP000046393">
    <property type="component" value="Unplaced"/>
</dbReference>
<evidence type="ECO:0000313" key="1">
    <source>
        <dbReference type="Proteomes" id="UP000046393"/>
    </source>
</evidence>